<dbReference type="CDD" id="cd00084">
    <property type="entry name" value="HMG-box_SF"/>
    <property type="match status" value="1"/>
</dbReference>
<reference evidence="2 3" key="1">
    <citation type="journal article" date="2024" name="BMC Genomics">
        <title>De novo assembly and annotation of Popillia japonica's genome with initial clues to its potential as an invasive pest.</title>
        <authorList>
            <person name="Cucini C."/>
            <person name="Boschi S."/>
            <person name="Funari R."/>
            <person name="Cardaioli E."/>
            <person name="Iannotti N."/>
            <person name="Marturano G."/>
            <person name="Paoli F."/>
            <person name="Bruttini M."/>
            <person name="Carapelli A."/>
            <person name="Frati F."/>
            <person name="Nardi F."/>
        </authorList>
    </citation>
    <scope>NUCLEOTIDE SEQUENCE [LARGE SCALE GENOMIC DNA]</scope>
    <source>
        <strain evidence="2">DMR45628</strain>
    </source>
</reference>
<protein>
    <submittedName>
        <fullName evidence="2">Protamine and protamine like</fullName>
    </submittedName>
</protein>
<evidence type="ECO:0000313" key="3">
    <source>
        <dbReference type="Proteomes" id="UP001458880"/>
    </source>
</evidence>
<name>A0AAW1IXD2_POPJA</name>
<evidence type="ECO:0000313" key="2">
    <source>
        <dbReference type="EMBL" id="KAK9695040.1"/>
    </source>
</evidence>
<comment type="caution">
    <text evidence="2">The sequence shown here is derived from an EMBL/GenBank/DDBJ whole genome shotgun (WGS) entry which is preliminary data.</text>
</comment>
<dbReference type="Proteomes" id="UP001458880">
    <property type="component" value="Unassembled WGS sequence"/>
</dbReference>
<gene>
    <name evidence="2" type="ORF">QE152_g33138</name>
</gene>
<proteinExistence type="predicted"/>
<sequence>MNSRNQAKPHRPGRITRNPFLNFLRDYRKNHCNMTVVQIACEGAKEWRAMSDEQKQQYMRGPRVDNTKGKKRKASKMAAPRSPKMSQSPRESKSPRRSMSKSA</sequence>
<keyword evidence="3" id="KW-1185">Reference proteome</keyword>
<dbReference type="AlphaFoldDB" id="A0AAW1IXD2"/>
<organism evidence="2 3">
    <name type="scientific">Popillia japonica</name>
    <name type="common">Japanese beetle</name>
    <dbReference type="NCBI Taxonomy" id="7064"/>
    <lineage>
        <taxon>Eukaryota</taxon>
        <taxon>Metazoa</taxon>
        <taxon>Ecdysozoa</taxon>
        <taxon>Arthropoda</taxon>
        <taxon>Hexapoda</taxon>
        <taxon>Insecta</taxon>
        <taxon>Pterygota</taxon>
        <taxon>Neoptera</taxon>
        <taxon>Endopterygota</taxon>
        <taxon>Coleoptera</taxon>
        <taxon>Polyphaga</taxon>
        <taxon>Scarabaeiformia</taxon>
        <taxon>Scarabaeidae</taxon>
        <taxon>Rutelinae</taxon>
        <taxon>Popillia</taxon>
    </lineage>
</organism>
<dbReference type="Gene3D" id="1.10.30.10">
    <property type="entry name" value="High mobility group box domain"/>
    <property type="match status" value="1"/>
</dbReference>
<evidence type="ECO:0000256" key="1">
    <source>
        <dbReference type="SAM" id="MobiDB-lite"/>
    </source>
</evidence>
<dbReference type="GO" id="GO:0035092">
    <property type="term" value="P:sperm DNA condensation"/>
    <property type="evidence" value="ECO:0007669"/>
    <property type="project" value="InterPro"/>
</dbReference>
<dbReference type="InterPro" id="IPR024460">
    <property type="entry name" value="Protamine-like"/>
</dbReference>
<dbReference type="EMBL" id="JASPKY010000493">
    <property type="protein sequence ID" value="KAK9695040.1"/>
    <property type="molecule type" value="Genomic_DNA"/>
</dbReference>
<accession>A0AAW1IXD2</accession>
<dbReference type="SUPFAM" id="SSF47095">
    <property type="entry name" value="HMG-box"/>
    <property type="match status" value="1"/>
</dbReference>
<dbReference type="InterPro" id="IPR036910">
    <property type="entry name" value="HMG_box_dom_sf"/>
</dbReference>
<dbReference type="Pfam" id="PF06382">
    <property type="entry name" value="Protamine_like"/>
    <property type="match status" value="1"/>
</dbReference>
<dbReference type="GO" id="GO:0005634">
    <property type="term" value="C:nucleus"/>
    <property type="evidence" value="ECO:0007669"/>
    <property type="project" value="UniProtKB-ARBA"/>
</dbReference>
<feature type="region of interest" description="Disordered" evidence="1">
    <location>
        <begin position="49"/>
        <end position="103"/>
    </location>
</feature>